<proteinExistence type="predicted"/>
<evidence type="ECO:0000256" key="1">
    <source>
        <dbReference type="ARBA" id="ARBA00022737"/>
    </source>
</evidence>
<feature type="domain" description="SLH" evidence="3">
    <location>
        <begin position="91"/>
        <end position="154"/>
    </location>
</feature>
<evidence type="ECO:0000313" key="5">
    <source>
        <dbReference type="Proteomes" id="UP001082703"/>
    </source>
</evidence>
<feature type="domain" description="SLH" evidence="3">
    <location>
        <begin position="158"/>
        <end position="221"/>
    </location>
</feature>
<protein>
    <submittedName>
        <fullName evidence="4">S-layer homology domain-containing protein</fullName>
    </submittedName>
</protein>
<dbReference type="InterPro" id="IPR051465">
    <property type="entry name" value="Cell_Envelope_Struct_Comp"/>
</dbReference>
<feature type="chain" id="PRO_5045760574" evidence="2">
    <location>
        <begin position="26"/>
        <end position="421"/>
    </location>
</feature>
<keyword evidence="5" id="KW-1185">Reference proteome</keyword>
<evidence type="ECO:0000259" key="3">
    <source>
        <dbReference type="PROSITE" id="PS51272"/>
    </source>
</evidence>
<name>A0ABT4BS86_9FIRM</name>
<accession>A0ABT4BS86</accession>
<dbReference type="RefSeq" id="WP_268057679.1">
    <property type="nucleotide sequence ID" value="NZ_JAPOHA010000004.1"/>
</dbReference>
<dbReference type="PANTHER" id="PTHR43308:SF1">
    <property type="entry name" value="OUTER MEMBRANE PROTEIN ALPHA"/>
    <property type="match status" value="1"/>
</dbReference>
<reference evidence="4 5" key="1">
    <citation type="submission" date="2022-11" db="EMBL/GenBank/DDBJ databases">
        <authorList>
            <person name="Caiyu Z."/>
        </authorList>
    </citation>
    <scope>NUCLEOTIDE SEQUENCE [LARGE SCALE GENOMIC DNA]</scope>
    <source>
        <strain evidence="4 5">YR-4</strain>
    </source>
</reference>
<dbReference type="Proteomes" id="UP001082703">
    <property type="component" value="Unassembled WGS sequence"/>
</dbReference>
<sequence>MKKRIVSWLLCLCILAAILPTAAFATTNGGSIDSKFSDVKKSDWYFGAVQYVTSHSLMDSVSENVFQPGETVSRGMTVQAIYRLDGAEFSGGNPFTDVKNGVYYQDAVGWAAENNLIKGYGDGRFGPENSITREQIAAVLYRYAQSLGKGFTGNWTYSLDYSDRSKISDGAYESVAWLTKNGIFSGKEDGSFDPGETVTRAQLAILLMKFDQTFGKVSFSFQFSQDDSGFQSLFADYHDDGNNYESYQMKSEYATAPVSNAESKSLYLCSANRSDDLFMGYVKKLEGLKPNTGYQFNITFKLATNVTAESFGIGGSPSDSVYVKTGILSVEPKLEKDATGVLRFSNIDIGRQSQSGEDALVIGNLAREDRKSDNSFTWKSFSTKINSESDSNGCVYLLIGTDSGFEGFTEYYLDNVSVVCK</sequence>
<dbReference type="PROSITE" id="PS51272">
    <property type="entry name" value="SLH"/>
    <property type="match status" value="3"/>
</dbReference>
<feature type="signal peptide" evidence="2">
    <location>
        <begin position="1"/>
        <end position="25"/>
    </location>
</feature>
<feature type="domain" description="SLH" evidence="3">
    <location>
        <begin position="32"/>
        <end position="90"/>
    </location>
</feature>
<dbReference type="Pfam" id="PF00395">
    <property type="entry name" value="SLH"/>
    <property type="match status" value="3"/>
</dbReference>
<gene>
    <name evidence="4" type="ORF">OUY18_05230</name>
</gene>
<evidence type="ECO:0000256" key="2">
    <source>
        <dbReference type="SAM" id="SignalP"/>
    </source>
</evidence>
<keyword evidence="1" id="KW-0677">Repeat</keyword>
<dbReference type="InterPro" id="IPR001119">
    <property type="entry name" value="SLH_dom"/>
</dbReference>
<dbReference type="PANTHER" id="PTHR43308">
    <property type="entry name" value="OUTER MEMBRANE PROTEIN ALPHA-RELATED"/>
    <property type="match status" value="1"/>
</dbReference>
<comment type="caution">
    <text evidence="4">The sequence shown here is derived from an EMBL/GenBank/DDBJ whole genome shotgun (WGS) entry which is preliminary data.</text>
</comment>
<organism evidence="4 5">
    <name type="scientific">Caproiciproducens galactitolivorans</name>
    <dbReference type="NCBI Taxonomy" id="642589"/>
    <lineage>
        <taxon>Bacteria</taxon>
        <taxon>Bacillati</taxon>
        <taxon>Bacillota</taxon>
        <taxon>Clostridia</taxon>
        <taxon>Eubacteriales</taxon>
        <taxon>Acutalibacteraceae</taxon>
        <taxon>Caproiciproducens</taxon>
    </lineage>
</organism>
<keyword evidence="2" id="KW-0732">Signal</keyword>
<evidence type="ECO:0000313" key="4">
    <source>
        <dbReference type="EMBL" id="MCY1713655.1"/>
    </source>
</evidence>
<dbReference type="EMBL" id="JAPOHA010000004">
    <property type="protein sequence ID" value="MCY1713655.1"/>
    <property type="molecule type" value="Genomic_DNA"/>
</dbReference>